<keyword evidence="4" id="KW-1185">Reference proteome</keyword>
<dbReference type="Proteomes" id="UP001178507">
    <property type="component" value="Unassembled WGS sequence"/>
</dbReference>
<organism evidence="3 4">
    <name type="scientific">Effrenium voratum</name>
    <dbReference type="NCBI Taxonomy" id="2562239"/>
    <lineage>
        <taxon>Eukaryota</taxon>
        <taxon>Sar</taxon>
        <taxon>Alveolata</taxon>
        <taxon>Dinophyceae</taxon>
        <taxon>Suessiales</taxon>
        <taxon>Symbiodiniaceae</taxon>
        <taxon>Effrenium</taxon>
    </lineage>
</organism>
<dbReference type="AlphaFoldDB" id="A0AA36NBJ0"/>
<comment type="caution">
    <text evidence="3">The sequence shown here is derived from an EMBL/GenBank/DDBJ whole genome shotgun (WGS) entry which is preliminary data.</text>
</comment>
<keyword evidence="1" id="KW-0862">Zinc</keyword>
<dbReference type="GO" id="GO:0008270">
    <property type="term" value="F:zinc ion binding"/>
    <property type="evidence" value="ECO:0007669"/>
    <property type="project" value="UniProtKB-KW"/>
</dbReference>
<proteinExistence type="predicted"/>
<dbReference type="PROSITE" id="PS50103">
    <property type="entry name" value="ZF_C3H1"/>
    <property type="match status" value="1"/>
</dbReference>
<keyword evidence="1" id="KW-0479">Metal-binding</keyword>
<evidence type="ECO:0000256" key="1">
    <source>
        <dbReference type="PROSITE-ProRule" id="PRU00723"/>
    </source>
</evidence>
<feature type="zinc finger region" description="C3H1-type" evidence="1">
    <location>
        <begin position="142"/>
        <end position="169"/>
    </location>
</feature>
<evidence type="ECO:0000259" key="2">
    <source>
        <dbReference type="PROSITE" id="PS50103"/>
    </source>
</evidence>
<feature type="domain" description="C3H1-type" evidence="2">
    <location>
        <begin position="142"/>
        <end position="169"/>
    </location>
</feature>
<dbReference type="InterPro" id="IPR000571">
    <property type="entry name" value="Znf_CCCH"/>
</dbReference>
<gene>
    <name evidence="3" type="ORF">EVOR1521_LOCUS20578</name>
</gene>
<sequence length="270" mass="28760">MSQLCYENTFLTVKDRIRAGPRSKSMDLPRASALQDCPEVLYVATLEQKAWQTPVEGVHIPAEAVAVAGAAEATHMDEAAAPAEAVAVPPAEAEATHPGKAAVAAEAVAVPAAAATHTDDAAAAAVLVLDETKSFGSAGHPQLCNKPCLFLRLGECPHGAECRFCHLPHPNPAKLDKRMRETMRGLPPAEVLALLLPHLRVKNVTGAGRLLAEMEARLAALPHVSCSMLPPRIVQLKRALGRLSFRQLMLLSPEGTHAQAELEHLRRPVA</sequence>
<keyword evidence="1" id="KW-0863">Zinc-finger</keyword>
<accession>A0AA36NBJ0</accession>
<evidence type="ECO:0000313" key="3">
    <source>
        <dbReference type="EMBL" id="CAJ1396323.1"/>
    </source>
</evidence>
<dbReference type="EMBL" id="CAUJNA010003227">
    <property type="protein sequence ID" value="CAJ1396323.1"/>
    <property type="molecule type" value="Genomic_DNA"/>
</dbReference>
<protein>
    <recommendedName>
        <fullName evidence="2">C3H1-type domain-containing protein</fullName>
    </recommendedName>
</protein>
<reference evidence="3" key="1">
    <citation type="submission" date="2023-08" db="EMBL/GenBank/DDBJ databases">
        <authorList>
            <person name="Chen Y."/>
            <person name="Shah S."/>
            <person name="Dougan E. K."/>
            <person name="Thang M."/>
            <person name="Chan C."/>
        </authorList>
    </citation>
    <scope>NUCLEOTIDE SEQUENCE</scope>
</reference>
<name>A0AA36NBJ0_9DINO</name>
<evidence type="ECO:0000313" key="4">
    <source>
        <dbReference type="Proteomes" id="UP001178507"/>
    </source>
</evidence>